<dbReference type="NCBIfam" id="TIGR01439">
    <property type="entry name" value="lp_hng_hel_AbrB"/>
    <property type="match status" value="1"/>
</dbReference>
<dbReference type="AlphaFoldDB" id="A0A2H1FHN0"/>
<proteinExistence type="predicted"/>
<dbReference type="PANTHER" id="PTHR34860">
    <property type="entry name" value="REPRESSOR-LIKE PROTEIN SSO7C3"/>
    <property type="match status" value="1"/>
</dbReference>
<accession>A0A2H1FHN0</accession>
<evidence type="ECO:0000259" key="1">
    <source>
        <dbReference type="PROSITE" id="PS51740"/>
    </source>
</evidence>
<gene>
    <name evidence="2" type="primary">AbrB</name>
    <name evidence="2" type="ORF">NCS_30116</name>
</gene>
<dbReference type="GO" id="GO:0003677">
    <property type="term" value="F:DNA binding"/>
    <property type="evidence" value="ECO:0007669"/>
    <property type="project" value="InterPro"/>
</dbReference>
<sequence length="92" mass="10882">MQYLIARISLLYSKEISEMNIGSITTKGQITIPKEIRASLDLKEGDKVIFVIEGGQTIIRKASRERLSEILHRQKPWKEHSIRFQKRMRKEW</sequence>
<organism evidence="2 3">
    <name type="scientific">Candidatus Nitrosotalea okcheonensis</name>
    <dbReference type="NCBI Taxonomy" id="1903276"/>
    <lineage>
        <taxon>Archaea</taxon>
        <taxon>Nitrososphaerota</taxon>
        <taxon>Nitrososphaeria</taxon>
        <taxon>Nitrosotaleales</taxon>
        <taxon>Nitrosotaleaceae</taxon>
        <taxon>Nitrosotalea</taxon>
    </lineage>
</organism>
<evidence type="ECO:0000313" key="2">
    <source>
        <dbReference type="EMBL" id="SMH72276.1"/>
    </source>
</evidence>
<reference evidence="3" key="1">
    <citation type="submission" date="2017-03" db="EMBL/GenBank/DDBJ databases">
        <authorList>
            <person name="Herbold C."/>
        </authorList>
    </citation>
    <scope>NUCLEOTIDE SEQUENCE [LARGE SCALE GENOMIC DNA]</scope>
</reference>
<dbReference type="PANTHER" id="PTHR34860:SF6">
    <property type="entry name" value="REPRESSOR-LIKE PROTEIN SSO7C3"/>
    <property type="match status" value="1"/>
</dbReference>
<dbReference type="Gene3D" id="2.10.260.10">
    <property type="match status" value="1"/>
</dbReference>
<dbReference type="InterPro" id="IPR007159">
    <property type="entry name" value="SpoVT-AbrB_dom"/>
</dbReference>
<evidence type="ECO:0000313" key="3">
    <source>
        <dbReference type="Proteomes" id="UP000230607"/>
    </source>
</evidence>
<keyword evidence="3" id="KW-1185">Reference proteome</keyword>
<dbReference type="PROSITE" id="PS51740">
    <property type="entry name" value="SPOVT_ABRB"/>
    <property type="match status" value="1"/>
</dbReference>
<feature type="domain" description="SpoVT-AbrB" evidence="1">
    <location>
        <begin position="19"/>
        <end position="64"/>
    </location>
</feature>
<dbReference type="SMART" id="SM00966">
    <property type="entry name" value="SpoVT_AbrB"/>
    <property type="match status" value="1"/>
</dbReference>
<name>A0A2H1FHN0_9ARCH</name>
<dbReference type="InterPro" id="IPR052975">
    <property type="entry name" value="Repressor-like_regulatory"/>
</dbReference>
<dbReference type="SUPFAM" id="SSF89447">
    <property type="entry name" value="AbrB/MazE/MraZ-like"/>
    <property type="match status" value="1"/>
</dbReference>
<dbReference type="Pfam" id="PF04014">
    <property type="entry name" value="MazE_antitoxin"/>
    <property type="match status" value="1"/>
</dbReference>
<dbReference type="EMBL" id="LT841358">
    <property type="protein sequence ID" value="SMH72276.1"/>
    <property type="molecule type" value="Genomic_DNA"/>
</dbReference>
<dbReference type="Proteomes" id="UP000230607">
    <property type="component" value="Chromosome 1"/>
</dbReference>
<dbReference type="InterPro" id="IPR037914">
    <property type="entry name" value="SpoVT-AbrB_sf"/>
</dbReference>
<protein>
    <submittedName>
        <fullName evidence="2">Regulators of stationary/sporulation gene expression</fullName>
    </submittedName>
</protein>